<dbReference type="Gramene" id="RZC84541">
    <property type="protein sequence ID" value="RZC84541"/>
    <property type="gene ID" value="C5167_047328"/>
</dbReference>
<dbReference type="EMBL" id="CM010725">
    <property type="protein sequence ID" value="RZC84541.1"/>
    <property type="molecule type" value="Genomic_DNA"/>
</dbReference>
<evidence type="ECO:0000313" key="1">
    <source>
        <dbReference type="EMBL" id="RZC84541.1"/>
    </source>
</evidence>
<keyword evidence="2" id="KW-1185">Reference proteome</keyword>
<evidence type="ECO:0000313" key="2">
    <source>
        <dbReference type="Proteomes" id="UP000316621"/>
    </source>
</evidence>
<accession>A0A4Y7LJX4</accession>
<sequence>MNESTTESQSVPCHYTNKVAEGNIKALASCSLVLLQALADLFFKSPLEKRKYLKEAIGCLASISEMVEVKRIFISSLAGELENQGENKKADEQEAQWCVIMEFASALGLGGSEDLVYMMSHLVGLKLSDGIMGLRRRFA</sequence>
<protein>
    <submittedName>
        <fullName evidence="1">Uncharacterized protein</fullName>
    </submittedName>
</protein>
<dbReference type="PANTHER" id="PTHR48412:SF1">
    <property type="entry name" value="ARM REPEAT SUPERFAMILY PROTEIN"/>
    <property type="match status" value="1"/>
</dbReference>
<dbReference type="PANTHER" id="PTHR48412">
    <property type="entry name" value="ARM REPEAT SUPERFAMILY PROTEIN"/>
    <property type="match status" value="1"/>
</dbReference>
<gene>
    <name evidence="1" type="ORF">C5167_047328</name>
</gene>
<organism evidence="1 2">
    <name type="scientific">Papaver somniferum</name>
    <name type="common">Opium poppy</name>
    <dbReference type="NCBI Taxonomy" id="3469"/>
    <lineage>
        <taxon>Eukaryota</taxon>
        <taxon>Viridiplantae</taxon>
        <taxon>Streptophyta</taxon>
        <taxon>Embryophyta</taxon>
        <taxon>Tracheophyta</taxon>
        <taxon>Spermatophyta</taxon>
        <taxon>Magnoliopsida</taxon>
        <taxon>Ranunculales</taxon>
        <taxon>Papaveraceae</taxon>
        <taxon>Papaveroideae</taxon>
        <taxon>Papaver</taxon>
    </lineage>
</organism>
<name>A0A4Y7LJX4_PAPSO</name>
<reference evidence="1 2" key="1">
    <citation type="journal article" date="2018" name="Science">
        <title>The opium poppy genome and morphinan production.</title>
        <authorList>
            <person name="Guo L."/>
            <person name="Winzer T."/>
            <person name="Yang X."/>
            <person name="Li Y."/>
            <person name="Ning Z."/>
            <person name="He Z."/>
            <person name="Teodor R."/>
            <person name="Lu Y."/>
            <person name="Bowser T.A."/>
            <person name="Graham I.A."/>
            <person name="Ye K."/>
        </authorList>
    </citation>
    <scope>NUCLEOTIDE SEQUENCE [LARGE SCALE GENOMIC DNA]</scope>
    <source>
        <strain evidence="2">cv. HN1</strain>
        <tissue evidence="1">Leaves</tissue>
    </source>
</reference>
<dbReference type="AlphaFoldDB" id="A0A4Y7LJX4"/>
<proteinExistence type="predicted"/>
<dbReference type="Proteomes" id="UP000316621">
    <property type="component" value="Chromosome 11"/>
</dbReference>
<dbReference type="STRING" id="3469.A0A4Y7LJX4"/>